<evidence type="ECO:0000313" key="3">
    <source>
        <dbReference type="Proteomes" id="UP000050454"/>
    </source>
</evidence>
<organism evidence="2 3">
    <name type="scientific">Jiulongibacter sediminis</name>
    <dbReference type="NCBI Taxonomy" id="1605367"/>
    <lineage>
        <taxon>Bacteria</taxon>
        <taxon>Pseudomonadati</taxon>
        <taxon>Bacteroidota</taxon>
        <taxon>Cytophagia</taxon>
        <taxon>Cytophagales</taxon>
        <taxon>Leadbetterellaceae</taxon>
        <taxon>Jiulongibacter</taxon>
    </lineage>
</organism>
<dbReference type="STRING" id="1605367.AFM12_11710"/>
<dbReference type="OrthoDB" id="1523346at2"/>
<dbReference type="Proteomes" id="UP000050454">
    <property type="component" value="Unassembled WGS sequence"/>
</dbReference>
<dbReference type="PATRIC" id="fig|1605367.3.peg.3743"/>
<dbReference type="EMBL" id="LGTQ01000009">
    <property type="protein sequence ID" value="KPM47894.1"/>
    <property type="molecule type" value="Genomic_DNA"/>
</dbReference>
<feature type="chain" id="PRO_5006136419" description="Bulb-type lectin domain-containing protein" evidence="1">
    <location>
        <begin position="20"/>
        <end position="493"/>
    </location>
</feature>
<sequence length="493" mass="51651">MLRIIITLLLVVRTLSALSQTPALQWQKNIGGSGDDFDLKISQNSLGEIYIAGTTFSNSNDVPGNNGGSDIFIAKVNSNGSLAWTKNYGGSANDSIIGLTALSSGGVAVLCKSGSTNFDFDKTGTWLIKLNSNGSQNILKSYDGNPTKTGQIIETSSGTILFLSSETSPTTGLDLRVVNLNSNNGTIIWDNTFGGSGEEVPSDILEQNGFYYVLGTSDSPSVNGIVSNGGNDLFLLKINATGSEISTKLIGGSANEEAGSLIIGQSLFGSFLIVLSTTYSNNTGAGSLNGTSDIWLYSTNMDLNPSGDLNNLFGGDSLEYAADMFFDFQNEKTVILGTTYSDSTFMNNSDPIVPNIYSTEVLFGSPINELVFGGSGSDIASSIIKTNTGDILVGGYSNSSDGNLTGNYGGKDFWLIKLGDACPDVIELNASTYNESISRTAETLIKVSGSTFDSPGGHVFLRSNSILIEPNGNGFGTLITPGTVFETEIGGCP</sequence>
<keyword evidence="3" id="KW-1185">Reference proteome</keyword>
<comment type="caution">
    <text evidence="2">The sequence shown here is derived from an EMBL/GenBank/DDBJ whole genome shotgun (WGS) entry which is preliminary data.</text>
</comment>
<protein>
    <recommendedName>
        <fullName evidence="4">Bulb-type lectin domain-containing protein</fullName>
    </recommendedName>
</protein>
<name>A0A0P7C045_9BACT</name>
<proteinExistence type="predicted"/>
<evidence type="ECO:0000256" key="1">
    <source>
        <dbReference type="SAM" id="SignalP"/>
    </source>
</evidence>
<dbReference type="PANTHER" id="PTHR42754:SF1">
    <property type="entry name" value="LIPOPROTEIN"/>
    <property type="match status" value="1"/>
</dbReference>
<reference evidence="2 3" key="1">
    <citation type="submission" date="2015-07" db="EMBL/GenBank/DDBJ databases">
        <title>The draft genome sequence of Leadbetterella sp. JN14-9.</title>
        <authorList>
            <person name="Liu Y."/>
            <person name="Du J."/>
            <person name="Shao Z."/>
        </authorList>
    </citation>
    <scope>NUCLEOTIDE SEQUENCE [LARGE SCALE GENOMIC DNA]</scope>
    <source>
        <strain evidence="2 3">JN14-9</strain>
    </source>
</reference>
<accession>A0A0P7C045</accession>
<evidence type="ECO:0000313" key="2">
    <source>
        <dbReference type="EMBL" id="KPM47894.1"/>
    </source>
</evidence>
<feature type="signal peptide" evidence="1">
    <location>
        <begin position="1"/>
        <end position="19"/>
    </location>
</feature>
<dbReference type="RefSeq" id="WP_131458340.1">
    <property type="nucleotide sequence ID" value="NZ_JXSZ01000009.1"/>
</dbReference>
<keyword evidence="1" id="KW-0732">Signal</keyword>
<dbReference type="PANTHER" id="PTHR42754">
    <property type="entry name" value="ENDOGLUCANASE"/>
    <property type="match status" value="1"/>
</dbReference>
<gene>
    <name evidence="2" type="ORF">AFM12_11710</name>
</gene>
<dbReference type="AlphaFoldDB" id="A0A0P7C045"/>
<evidence type="ECO:0008006" key="4">
    <source>
        <dbReference type="Google" id="ProtNLM"/>
    </source>
</evidence>